<evidence type="ECO:0000313" key="1">
    <source>
        <dbReference type="EMBL" id="QKJ88361.1"/>
    </source>
</evidence>
<dbReference type="Proteomes" id="UP000505325">
    <property type="component" value="Chromosome"/>
</dbReference>
<dbReference type="KEGG" id="pmak:PMPD1_3444"/>
<proteinExistence type="predicted"/>
<protein>
    <submittedName>
        <fullName evidence="1">Uncharacterized protein</fullName>
    </submittedName>
</protein>
<evidence type="ECO:0000313" key="2">
    <source>
        <dbReference type="Proteomes" id="UP000505325"/>
    </source>
</evidence>
<dbReference type="RefSeq" id="WP_173635229.1">
    <property type="nucleotide sequence ID" value="NZ_CP054212.1"/>
</dbReference>
<sequence>MKVINRKRVLFSALLLFFLALVVFLLVLHKEQFASFSCRASGKVYINGYKLSYVSRYQFTQGAGLITLSGKVFKEGRYLGILGRQIKVSYINNGGLYTLTNKSSLSQMENSVSPEDYRLLIPPVYYEEGRVQNITVTPVGKGYRLEYNAFPFAMCY</sequence>
<keyword evidence="2" id="KW-1185">Reference proteome</keyword>
<dbReference type="EMBL" id="CP054212">
    <property type="protein sequence ID" value="QKJ88361.1"/>
    <property type="molecule type" value="Genomic_DNA"/>
</dbReference>
<name>A0A6M8UHK0_9GAMM</name>
<accession>A0A6M8UHK0</accession>
<dbReference type="AlphaFoldDB" id="A0A6M8UHK0"/>
<gene>
    <name evidence="1" type="ORF">PMPD1_3444</name>
</gene>
<organism evidence="1 2">
    <name type="scientific">Paramixta manurensis</name>
    <dbReference type="NCBI Taxonomy" id="2740817"/>
    <lineage>
        <taxon>Bacteria</taxon>
        <taxon>Pseudomonadati</taxon>
        <taxon>Pseudomonadota</taxon>
        <taxon>Gammaproteobacteria</taxon>
        <taxon>Enterobacterales</taxon>
        <taxon>Erwiniaceae</taxon>
        <taxon>Paramixta</taxon>
    </lineage>
</organism>
<reference evidence="1 2" key="1">
    <citation type="submission" date="2020-06" db="EMBL/GenBank/DDBJ databases">
        <title>Genome sequence of Paramixta manurensis strain PD-1.</title>
        <authorList>
            <person name="Lee C.W."/>
            <person name="Kim J."/>
        </authorList>
    </citation>
    <scope>NUCLEOTIDE SEQUENCE [LARGE SCALE GENOMIC DNA]</scope>
    <source>
        <strain evidence="1 2">PD-1</strain>
    </source>
</reference>